<protein>
    <submittedName>
        <fullName evidence="1">Uncharacterized protein</fullName>
    </submittedName>
</protein>
<dbReference type="Proteomes" id="UP000224355">
    <property type="component" value="Segment"/>
</dbReference>
<name>A0A1J0MET0_9CAUD</name>
<sequence length="142" mass="16026">METLILPARDIVAGDVVYYKGVWYVVERNYLHTQSPYAKMNLLEEGKRSKISLYVKFGLAHPFTVKQPVAVMQENQQKALGVVQCLQRQLEQHIQIEETPADAVGNVSLGTAITINKEVLLGTSRTEMRASANKLWELVKKL</sequence>
<dbReference type="EMBL" id="KY087898">
    <property type="protein sequence ID" value="APD19679.1"/>
    <property type="molecule type" value="Genomic_DNA"/>
</dbReference>
<proteinExistence type="predicted"/>
<accession>A0A1J0MET0</accession>
<reference evidence="1 2" key="2">
    <citation type="submission" date="2018-04" db="EMBL/GenBank/DDBJ databases">
        <authorList>
            <person name="Shneider M.M."/>
            <person name="Kabanova A.P."/>
            <person name="Vo T.N.H."/>
            <person name="Korzhenkov A."/>
            <person name="Samarov N.I."/>
            <person name="Toshchakov S.V."/>
            <person name="Miroshnikov K.K."/>
            <person name="Ignatov A.N."/>
            <person name="Kulikov E.E."/>
            <person name="Miroshnikov K.A."/>
        </authorList>
    </citation>
    <scope>NUCLEOTIDE SEQUENCE [LARGE SCALE GENOMIC DNA]</scope>
</reference>
<keyword evidence="2" id="KW-1185">Reference proteome</keyword>
<evidence type="ECO:0000313" key="1">
    <source>
        <dbReference type="EMBL" id="APD19679.1"/>
    </source>
</evidence>
<organism evidence="1 2">
    <name type="scientific">Pectobacterium phage PP101</name>
    <dbReference type="NCBI Taxonomy" id="1916414"/>
    <lineage>
        <taxon>Viruses</taxon>
        <taxon>Duplodnaviria</taxon>
        <taxon>Heunggongvirae</taxon>
        <taxon>Uroviricota</taxon>
        <taxon>Caudoviricetes</taxon>
        <taxon>Chaseviridae</taxon>
        <taxon>Cleopatravirinae</taxon>
        <taxon>Suwonvirus</taxon>
        <taxon>Suwonvirus PP101</taxon>
    </lineage>
</organism>
<gene>
    <name evidence="1" type="ORF">PP101_15</name>
</gene>
<evidence type="ECO:0000313" key="2">
    <source>
        <dbReference type="Proteomes" id="UP000224355"/>
    </source>
</evidence>
<reference evidence="2" key="1">
    <citation type="submission" date="2016-11" db="EMBL/GenBank/DDBJ databases">
        <authorList>
            <person name="Shneider M.M."/>
            <person name="Kabanova A.P."/>
            <person name="Vo T.N.H."/>
            <person name="Korzhenkov A."/>
            <person name="Samarov N.I."/>
            <person name="Toshchakov S.V."/>
            <person name="Miroshnikov K.K."/>
            <person name="Ignatov A.N."/>
            <person name="Kulikov E.E."/>
            <person name="Miroshnikov K.A."/>
        </authorList>
    </citation>
    <scope>NUCLEOTIDE SEQUENCE [LARGE SCALE GENOMIC DNA]</scope>
</reference>